<keyword evidence="7" id="KW-0862">Zinc</keyword>
<keyword evidence="9" id="KW-0234">DNA repair</keyword>
<protein>
    <recommendedName>
        <fullName evidence="2">DNA-(apurinic or apyrimidinic site) lyase</fullName>
        <ecNumber evidence="2">4.2.99.18</ecNumber>
    </recommendedName>
</protein>
<dbReference type="Gene3D" id="1.10.8.50">
    <property type="match status" value="1"/>
</dbReference>
<evidence type="ECO:0000256" key="11">
    <source>
        <dbReference type="ARBA" id="ARBA00023268"/>
    </source>
</evidence>
<reference evidence="17 18" key="1">
    <citation type="submission" date="2023-08" db="EMBL/GenBank/DDBJ databases">
        <title>Nocardioides seae sp. nov., a bacterium isolated from a soil.</title>
        <authorList>
            <person name="Wang X."/>
        </authorList>
    </citation>
    <scope>NUCLEOTIDE SEQUENCE [LARGE SCALE GENOMIC DNA]</scope>
    <source>
        <strain evidence="17 18">YZH12</strain>
    </source>
</reference>
<gene>
    <name evidence="17" type="ORF">RDV89_05870</name>
</gene>
<feature type="domain" description="Formamidopyrimidine-DNA glycosylase catalytic" evidence="16">
    <location>
        <begin position="2"/>
        <end position="105"/>
    </location>
</feature>
<dbReference type="PROSITE" id="PS51066">
    <property type="entry name" value="ZF_FPG_2"/>
    <property type="match status" value="1"/>
</dbReference>
<evidence type="ECO:0000256" key="6">
    <source>
        <dbReference type="ARBA" id="ARBA00022801"/>
    </source>
</evidence>
<evidence type="ECO:0000313" key="18">
    <source>
        <dbReference type="Proteomes" id="UP001268542"/>
    </source>
</evidence>
<dbReference type="SUPFAM" id="SSF81624">
    <property type="entry name" value="N-terminal domain of MutM-like DNA repair proteins"/>
    <property type="match status" value="1"/>
</dbReference>
<evidence type="ECO:0000256" key="1">
    <source>
        <dbReference type="ARBA" id="ARBA00009409"/>
    </source>
</evidence>
<keyword evidence="5 13" id="KW-0863">Zinc-finger</keyword>
<dbReference type="SMART" id="SM00898">
    <property type="entry name" value="Fapy_DNA_glyco"/>
    <property type="match status" value="1"/>
</dbReference>
<dbReference type="InterPro" id="IPR015886">
    <property type="entry name" value="H2TH_FPG"/>
</dbReference>
<dbReference type="SUPFAM" id="SSF46946">
    <property type="entry name" value="S13-like H2TH domain"/>
    <property type="match status" value="1"/>
</dbReference>
<keyword evidence="11" id="KW-0511">Multifunctional enzyme</keyword>
<name>A0ABU3PTM2_9ACTN</name>
<dbReference type="InterPro" id="IPR010979">
    <property type="entry name" value="Ribosomal_uS13-like_H2TH"/>
</dbReference>
<dbReference type="Pfam" id="PF06831">
    <property type="entry name" value="H2TH"/>
    <property type="match status" value="1"/>
</dbReference>
<feature type="region of interest" description="Disordered" evidence="14">
    <location>
        <begin position="247"/>
        <end position="273"/>
    </location>
</feature>
<keyword evidence="10" id="KW-0456">Lyase</keyword>
<comment type="caution">
    <text evidence="17">The sequence shown here is derived from an EMBL/GenBank/DDBJ whole genome shotgun (WGS) entry which is preliminary data.</text>
</comment>
<evidence type="ECO:0000256" key="5">
    <source>
        <dbReference type="ARBA" id="ARBA00022771"/>
    </source>
</evidence>
<comment type="similarity">
    <text evidence="1">Belongs to the FPG family.</text>
</comment>
<dbReference type="SMART" id="SM01232">
    <property type="entry name" value="H2TH"/>
    <property type="match status" value="1"/>
</dbReference>
<keyword evidence="8" id="KW-0238">DNA-binding</keyword>
<dbReference type="SUPFAM" id="SSF57716">
    <property type="entry name" value="Glucocorticoid receptor-like (DNA-binding domain)"/>
    <property type="match status" value="1"/>
</dbReference>
<keyword evidence="6" id="KW-0378">Hydrolase</keyword>
<dbReference type="InterPro" id="IPR012319">
    <property type="entry name" value="FPG_cat"/>
</dbReference>
<sequence>MPEGDTVFQAAQRVDRALGRHRLDVVDLRVPQLATVDLAGSLHVGTVARGKHLLTRLEHESGAWTLHTHLKMEGVWHAYGPRDRWRRPAHEARVVLRRGQVQAVGFALGVVELLATADEDSVVGHLGPDLLGPDWDASEALLRLRAEPDRGIWEALLDQRLLAGVGNVFANEICFVAGLHPATAVADVDDQGRLERVVDLAHRMLVLNRERVNRVTTGVARPGRDLWIYGRAGKPCRRCGTTVVKAARSDSRAPAHQGERTTSWCPRCQPEPA</sequence>
<dbReference type="EC" id="4.2.99.18" evidence="2"/>
<dbReference type="PANTHER" id="PTHR42697:SF1">
    <property type="entry name" value="ENDONUCLEASE 8"/>
    <property type="match status" value="1"/>
</dbReference>
<feature type="domain" description="FPG-type" evidence="15">
    <location>
        <begin position="227"/>
        <end position="270"/>
    </location>
</feature>
<evidence type="ECO:0000313" key="17">
    <source>
        <dbReference type="EMBL" id="MDT9592582.1"/>
    </source>
</evidence>
<dbReference type="Proteomes" id="UP001268542">
    <property type="component" value="Unassembled WGS sequence"/>
</dbReference>
<proteinExistence type="inferred from homology"/>
<dbReference type="Gene3D" id="3.20.190.10">
    <property type="entry name" value="MutM-like, N-terminal"/>
    <property type="match status" value="1"/>
</dbReference>
<dbReference type="CDD" id="cd08971">
    <property type="entry name" value="AcNei2_N"/>
    <property type="match status" value="1"/>
</dbReference>
<dbReference type="RefSeq" id="WP_315732006.1">
    <property type="nucleotide sequence ID" value="NZ_JAVYII010000002.1"/>
</dbReference>
<evidence type="ECO:0000259" key="16">
    <source>
        <dbReference type="PROSITE" id="PS51068"/>
    </source>
</evidence>
<evidence type="ECO:0000256" key="2">
    <source>
        <dbReference type="ARBA" id="ARBA00012720"/>
    </source>
</evidence>
<dbReference type="PANTHER" id="PTHR42697">
    <property type="entry name" value="ENDONUCLEASE 8"/>
    <property type="match status" value="1"/>
</dbReference>
<dbReference type="InterPro" id="IPR044090">
    <property type="entry name" value="Nei2_N"/>
</dbReference>
<evidence type="ECO:0000259" key="15">
    <source>
        <dbReference type="PROSITE" id="PS51066"/>
    </source>
</evidence>
<keyword evidence="3" id="KW-0479">Metal-binding</keyword>
<organism evidence="17 18">
    <name type="scientific">Nocardioides imazamoxiresistens</name>
    <dbReference type="NCBI Taxonomy" id="3231893"/>
    <lineage>
        <taxon>Bacteria</taxon>
        <taxon>Bacillati</taxon>
        <taxon>Actinomycetota</taxon>
        <taxon>Actinomycetes</taxon>
        <taxon>Propionibacteriales</taxon>
        <taxon>Nocardioidaceae</taxon>
        <taxon>Nocardioides</taxon>
    </lineage>
</organism>
<keyword evidence="18" id="KW-1185">Reference proteome</keyword>
<dbReference type="EMBL" id="JAVYII010000002">
    <property type="protein sequence ID" value="MDT9592582.1"/>
    <property type="molecule type" value="Genomic_DNA"/>
</dbReference>
<feature type="compositionally biased region" description="Basic and acidic residues" evidence="14">
    <location>
        <begin position="247"/>
        <end position="259"/>
    </location>
</feature>
<evidence type="ECO:0000256" key="8">
    <source>
        <dbReference type="ARBA" id="ARBA00023125"/>
    </source>
</evidence>
<dbReference type="InterPro" id="IPR000214">
    <property type="entry name" value="Znf_DNA_glyclase/AP_lyase"/>
</dbReference>
<accession>A0ABU3PTM2</accession>
<evidence type="ECO:0000256" key="3">
    <source>
        <dbReference type="ARBA" id="ARBA00022723"/>
    </source>
</evidence>
<dbReference type="InterPro" id="IPR035937">
    <property type="entry name" value="FPG_N"/>
</dbReference>
<evidence type="ECO:0000256" key="4">
    <source>
        <dbReference type="ARBA" id="ARBA00022763"/>
    </source>
</evidence>
<evidence type="ECO:0000256" key="12">
    <source>
        <dbReference type="ARBA" id="ARBA00023295"/>
    </source>
</evidence>
<evidence type="ECO:0000256" key="10">
    <source>
        <dbReference type="ARBA" id="ARBA00023239"/>
    </source>
</evidence>
<evidence type="ECO:0000256" key="14">
    <source>
        <dbReference type="SAM" id="MobiDB-lite"/>
    </source>
</evidence>
<evidence type="ECO:0000256" key="7">
    <source>
        <dbReference type="ARBA" id="ARBA00022833"/>
    </source>
</evidence>
<evidence type="ECO:0000256" key="13">
    <source>
        <dbReference type="PROSITE-ProRule" id="PRU00391"/>
    </source>
</evidence>
<dbReference type="PROSITE" id="PS51068">
    <property type="entry name" value="FPG_CAT"/>
    <property type="match status" value="1"/>
</dbReference>
<evidence type="ECO:0000256" key="9">
    <source>
        <dbReference type="ARBA" id="ARBA00023204"/>
    </source>
</evidence>
<keyword evidence="12" id="KW-0326">Glycosidase</keyword>
<keyword evidence="4" id="KW-0227">DNA damage</keyword>